<comment type="subunit">
    <text evidence="6">Forms a complex with DabB.</text>
</comment>
<name>A0A1H7RLN1_9FLAO</name>
<proteinExistence type="inferred from homology"/>
<keyword evidence="4 6" id="KW-0862">Zinc</keyword>
<dbReference type="AlphaFoldDB" id="A0A1H7RLN1"/>
<evidence type="ECO:0000256" key="1">
    <source>
        <dbReference type="ARBA" id="ARBA00022448"/>
    </source>
</evidence>
<feature type="binding site" evidence="6">
    <location>
        <position position="295"/>
    </location>
    <ligand>
        <name>Zn(2+)</name>
        <dbReference type="ChEBI" id="CHEBI:29105"/>
    </ligand>
</feature>
<keyword evidence="1 6" id="KW-0813">Transport</keyword>
<evidence type="ECO:0000313" key="7">
    <source>
        <dbReference type="EMBL" id="SEL61230.1"/>
    </source>
</evidence>
<dbReference type="Proteomes" id="UP000198990">
    <property type="component" value="Unassembled WGS sequence"/>
</dbReference>
<dbReference type="OrthoDB" id="9805101at2"/>
<dbReference type="GO" id="GO:0008270">
    <property type="term" value="F:zinc ion binding"/>
    <property type="evidence" value="ECO:0007669"/>
    <property type="project" value="UniProtKB-UniRule"/>
</dbReference>
<keyword evidence="8" id="KW-1185">Reference proteome</keyword>
<comment type="subcellular location">
    <subcellularLocation>
        <location evidence="6">Cell membrane</location>
        <topology evidence="6">Peripheral membrane protein</topology>
    </subcellularLocation>
</comment>
<accession>A0A1H7RLN1</accession>
<gene>
    <name evidence="6" type="primary">dabA</name>
    <name evidence="7" type="ORF">SAMN04488008_104334</name>
</gene>
<dbReference type="RefSeq" id="WP_091624091.1">
    <property type="nucleotide sequence ID" value="NZ_FNZN01000004.1"/>
</dbReference>
<keyword evidence="3 6" id="KW-0479">Metal-binding</keyword>
<dbReference type="HAMAP" id="MF_01871">
    <property type="entry name" value="DabA"/>
    <property type="match status" value="1"/>
</dbReference>
<comment type="similarity">
    <text evidence="6">Belongs to the inorganic carbon transporter (TC 9.A.2) DabA family.</text>
</comment>
<feature type="binding site" evidence="6">
    <location>
        <position position="490"/>
    </location>
    <ligand>
        <name>Zn(2+)</name>
        <dbReference type="ChEBI" id="CHEBI:29105"/>
    </ligand>
</feature>
<dbReference type="PANTHER" id="PTHR38344:SF1">
    <property type="entry name" value="INORGANIC CARBON TRANSPORTER SUBUNIT DABA-RELATED"/>
    <property type="match status" value="1"/>
</dbReference>
<evidence type="ECO:0000256" key="2">
    <source>
        <dbReference type="ARBA" id="ARBA00022475"/>
    </source>
</evidence>
<evidence type="ECO:0000256" key="3">
    <source>
        <dbReference type="ARBA" id="ARBA00022723"/>
    </source>
</evidence>
<dbReference type="STRING" id="228957.SAMN04488008_104334"/>
<organism evidence="7 8">
    <name type="scientific">Maribacter orientalis</name>
    <dbReference type="NCBI Taxonomy" id="228957"/>
    <lineage>
        <taxon>Bacteria</taxon>
        <taxon>Pseudomonadati</taxon>
        <taxon>Bacteroidota</taxon>
        <taxon>Flavobacteriia</taxon>
        <taxon>Flavobacteriales</taxon>
        <taxon>Flavobacteriaceae</taxon>
        <taxon>Maribacter</taxon>
    </lineage>
</organism>
<dbReference type="Pfam" id="PF10070">
    <property type="entry name" value="DabA"/>
    <property type="match status" value="1"/>
</dbReference>
<evidence type="ECO:0000256" key="4">
    <source>
        <dbReference type="ARBA" id="ARBA00022833"/>
    </source>
</evidence>
<comment type="cofactor">
    <cofactor evidence="6">
        <name>Zn(2+)</name>
        <dbReference type="ChEBI" id="CHEBI:29105"/>
    </cofactor>
</comment>
<dbReference type="InterPro" id="IPR018752">
    <property type="entry name" value="DabA"/>
</dbReference>
<feature type="binding site" evidence="6">
    <location>
        <position position="297"/>
    </location>
    <ligand>
        <name>Zn(2+)</name>
        <dbReference type="ChEBI" id="CHEBI:29105"/>
    </ligand>
</feature>
<reference evidence="8" key="1">
    <citation type="submission" date="2016-10" db="EMBL/GenBank/DDBJ databases">
        <authorList>
            <person name="Varghese N."/>
            <person name="Submissions S."/>
        </authorList>
    </citation>
    <scope>NUCLEOTIDE SEQUENCE [LARGE SCALE GENOMIC DNA]</scope>
    <source>
        <strain evidence="8">DSM 16471</strain>
    </source>
</reference>
<evidence type="ECO:0000256" key="5">
    <source>
        <dbReference type="ARBA" id="ARBA00023136"/>
    </source>
</evidence>
<sequence>MNQQNILKSIEEASKIFGKTWPLYSFVTSNPLSGYEKSPFKVAVSDAKKLLNARVFPEATLYRQAWEKGEIAKENILHLLKQNGLTNTPEFYLRQLESQIPTEKKNSFHDLDRIMVKWLSAFLDEGLAEWNMPGKEKGFYKAWRSLAPYDNDLEILRNSDIPKTSSDALACVLKDHLKDDYIKILVYHLAALPGWTGYINHRFESNSPWQQKYPINIEDYLAVRLYVAQQLKIPIIPQNEEPKKDSSIELLQYLWLKAWEKSWQDQLIYTLEEKSKEIKNNQPRVKSPDAQMVFCIDTRSELMRRHVETKGNYETFGYAGFFGIAMDYKDLNNGLSRKSCPPIVSSSYQVSEIPQARKIEKVLAYKKKNEIFKFGEYFLSRMKNMLPSAFGYVEGSGLFYGLSILARTLVPGYFYKLKIKNTSSFEHICEPKINSLTVDDSNYGIPLDEQVAIVKSAFDLTGWKYFSPLVLFVGHGSHSANNPFGSSLDCGACAASPGRHNARMLAKLANLSEVRLALLNKYKIIIPHTTIFLGAEHNTTTDKIEIFDTEVPNSHQKLLLQVKSDLFKAQKTATQDRLGVDRNSISKAQQKANNWGETRPEWGLAKNAGFIIAPRNLTKNVNLNSRCFLHSYDWEMDTEGKALESILQGPMVVTQWINNHYYFSTVDNCNFGGGTKITHNITGKFGVVQGNGGDLKMGLPLQSIRQSDKEMYHQPLRLTVLVQAPVDRVQKILLQNEHLKTLLDNEWIYLMVMDPLKQNMVERYENGMKWIPIKEKQFDEKKYRSEIELTILDGNLV</sequence>
<dbReference type="EMBL" id="FNZN01000004">
    <property type="protein sequence ID" value="SEL61230.1"/>
    <property type="molecule type" value="Genomic_DNA"/>
</dbReference>
<evidence type="ECO:0000256" key="6">
    <source>
        <dbReference type="HAMAP-Rule" id="MF_01871"/>
    </source>
</evidence>
<keyword evidence="5 6" id="KW-0472">Membrane</keyword>
<dbReference type="PANTHER" id="PTHR38344">
    <property type="entry name" value="UPF0753 PROTEIN AQ_863"/>
    <property type="match status" value="1"/>
</dbReference>
<evidence type="ECO:0000313" key="8">
    <source>
        <dbReference type="Proteomes" id="UP000198990"/>
    </source>
</evidence>
<feature type="binding site" evidence="6">
    <location>
        <position position="475"/>
    </location>
    <ligand>
        <name>Zn(2+)</name>
        <dbReference type="ChEBI" id="CHEBI:29105"/>
    </ligand>
</feature>
<comment type="function">
    <text evidence="6">Part of an energy-coupled inorganic carbon pump.</text>
</comment>
<keyword evidence="2 6" id="KW-1003">Cell membrane</keyword>
<dbReference type="GO" id="GO:0005886">
    <property type="term" value="C:plasma membrane"/>
    <property type="evidence" value="ECO:0007669"/>
    <property type="project" value="UniProtKB-SubCell"/>
</dbReference>
<protein>
    <recommendedName>
        <fullName evidence="6">Probable inorganic carbon transporter subunit DabA</fullName>
    </recommendedName>
</protein>